<evidence type="ECO:0000313" key="1">
    <source>
        <dbReference type="EMBL" id="PAV85312.1"/>
    </source>
</evidence>
<dbReference type="STRING" id="2018661.A0A2A2LGF6"/>
<proteinExistence type="predicted"/>
<evidence type="ECO:0000313" key="2">
    <source>
        <dbReference type="Proteomes" id="UP000218231"/>
    </source>
</evidence>
<dbReference type="Proteomes" id="UP000218231">
    <property type="component" value="Unassembled WGS sequence"/>
</dbReference>
<accession>A0A2A2LGF6</accession>
<gene>
    <name evidence="1" type="ORF">WR25_13102</name>
</gene>
<dbReference type="EMBL" id="LIAE01006788">
    <property type="protein sequence ID" value="PAV85312.1"/>
    <property type="molecule type" value="Genomic_DNA"/>
</dbReference>
<dbReference type="AlphaFoldDB" id="A0A2A2LGF6"/>
<comment type="caution">
    <text evidence="1">The sequence shown here is derived from an EMBL/GenBank/DDBJ whole genome shotgun (WGS) entry which is preliminary data.</text>
</comment>
<reference evidence="1 2" key="1">
    <citation type="journal article" date="2017" name="Curr. Biol.">
        <title>Genome architecture and evolution of a unichromosomal asexual nematode.</title>
        <authorList>
            <person name="Fradin H."/>
            <person name="Zegar C."/>
            <person name="Gutwein M."/>
            <person name="Lucas J."/>
            <person name="Kovtun M."/>
            <person name="Corcoran D."/>
            <person name="Baugh L.R."/>
            <person name="Kiontke K."/>
            <person name="Gunsalus K."/>
            <person name="Fitch D.H."/>
            <person name="Piano F."/>
        </authorList>
    </citation>
    <scope>NUCLEOTIDE SEQUENCE [LARGE SCALE GENOMIC DNA]</scope>
    <source>
        <strain evidence="1">PF1309</strain>
    </source>
</reference>
<name>A0A2A2LGF6_9BILA</name>
<sequence length="658" mass="75736">MAEPMDTSNGESQQIGSAFQKLNKSISCERKRRVFVDFEWEGPVEDIISRVTTKESYAEANNLLVMLRVLRSDIPQDTIHLLELHSYLKFGLLDEANNYLQETTRSYPNFMIGVIDHVADIFKNSGAKGIICFKGMKNECFFEDYIASGIFDRKTIRELVQTFNMAIDDNKERGCEYLLCLQIIRPDTRSAILDQFMKLLHSVPEPPLGLIHFGNSLTVGGQPAFGNFANEEILFIASNILKTSVIEHRKDIVGDSQSCKLRMDECARDFIQSNYLFFYAVLTKFKTPLFENNPKKASLIIKHILEKLSPNGIQPTSTIALGYALALCRLKLPNTIKSHLVLPWVDSYKRSREEWKPRRNIAIPQPSEFLFRCDFLRLHNLAKKFQTSSDLFIKSAQLAGYDEIMHHVALTYLLFGQMQKCVDFCKSIDKTPKFQLDFQMKCIELAAHYNLGNKNEVVELIFPILKTCIDKAYLEPSRDIYDSEKKKKKKKVEKKFWFLSCKNTLHWLCYILNNVLMAYIAQGNRNDVILGTLLIISQLSYKQCGHVYFSEGLKAIRQKKKFRMIGFLDYIIEPGALEIICSFMQLPTNRAEFLVHDTQERKALATRRSANTLWNNVEPIVVAKMKELKSNEAPKDLKIIADFLDKYKTDLKESLTST</sequence>
<dbReference type="OrthoDB" id="5796844at2759"/>
<organism evidence="1 2">
    <name type="scientific">Diploscapter pachys</name>
    <dbReference type="NCBI Taxonomy" id="2018661"/>
    <lineage>
        <taxon>Eukaryota</taxon>
        <taxon>Metazoa</taxon>
        <taxon>Ecdysozoa</taxon>
        <taxon>Nematoda</taxon>
        <taxon>Chromadorea</taxon>
        <taxon>Rhabditida</taxon>
        <taxon>Rhabditina</taxon>
        <taxon>Rhabditomorpha</taxon>
        <taxon>Rhabditoidea</taxon>
        <taxon>Rhabditidae</taxon>
        <taxon>Diploscapter</taxon>
    </lineage>
</organism>
<keyword evidence="2" id="KW-1185">Reference proteome</keyword>
<protein>
    <submittedName>
        <fullName evidence="1">Uncharacterized protein</fullName>
    </submittedName>
</protein>